<feature type="transmembrane region" description="Helical" evidence="1">
    <location>
        <begin position="216"/>
        <end position="239"/>
    </location>
</feature>
<keyword evidence="3" id="KW-1185">Reference proteome</keyword>
<proteinExistence type="predicted"/>
<name>A0A2T7P251_POMCA</name>
<dbReference type="AlphaFoldDB" id="A0A2T7P251"/>
<keyword evidence="1" id="KW-0812">Transmembrane</keyword>
<dbReference type="Proteomes" id="UP000245119">
    <property type="component" value="Linkage Group LG7"/>
</dbReference>
<evidence type="ECO:0000256" key="1">
    <source>
        <dbReference type="SAM" id="Phobius"/>
    </source>
</evidence>
<dbReference type="EMBL" id="PZQS01000007">
    <property type="protein sequence ID" value="PVD27505.1"/>
    <property type="molecule type" value="Genomic_DNA"/>
</dbReference>
<comment type="caution">
    <text evidence="2">The sequence shown here is derived from an EMBL/GenBank/DDBJ whole genome shotgun (WGS) entry which is preliminary data.</text>
</comment>
<keyword evidence="1" id="KW-1133">Transmembrane helix</keyword>
<gene>
    <name evidence="2" type="ORF">C0Q70_12667</name>
</gene>
<protein>
    <submittedName>
        <fullName evidence="2">Uncharacterized protein</fullName>
    </submittedName>
</protein>
<accession>A0A2T7P251</accession>
<organism evidence="2 3">
    <name type="scientific">Pomacea canaliculata</name>
    <name type="common">Golden apple snail</name>
    <dbReference type="NCBI Taxonomy" id="400727"/>
    <lineage>
        <taxon>Eukaryota</taxon>
        <taxon>Metazoa</taxon>
        <taxon>Spiralia</taxon>
        <taxon>Lophotrochozoa</taxon>
        <taxon>Mollusca</taxon>
        <taxon>Gastropoda</taxon>
        <taxon>Caenogastropoda</taxon>
        <taxon>Architaenioglossa</taxon>
        <taxon>Ampullarioidea</taxon>
        <taxon>Ampullariidae</taxon>
        <taxon>Pomacea</taxon>
    </lineage>
</organism>
<evidence type="ECO:0000313" key="2">
    <source>
        <dbReference type="EMBL" id="PVD27505.1"/>
    </source>
</evidence>
<evidence type="ECO:0000313" key="3">
    <source>
        <dbReference type="Proteomes" id="UP000245119"/>
    </source>
</evidence>
<sequence length="375" mass="41577">MRCPSPDTIGTHTHCQPLHAWDQTSCDVGRQVAMETLLSLLMSSALLLTFGTDQLLLGHAETPVDQHLKLEESLFHGTESVRLVECTANIKGMLSTRLWDLNSNNTYVYSSLSSEDCIHGALWSKCLIKKKEHTASLQILIENISSVVALGCKLTYSHQGNDESLTRYLNVSVPERITHTTQELEREGAVSTTPTVGRSDTVGSSNFFDEGALTTIVMVIASLLVIFIALFVVVLCILIRARKQQQAGASRDFELMSFRRSFGGGSYDRDHHTLKRHVSCPPPACSPPDTPASVLVMPYQRPLPLSSDGMTYRENGNHGNNLLGQYQEPWSCLDNDFSNRLTTFRPNPVMCYLPGFEGTMMRGEPRELLEDNAGQ</sequence>
<reference evidence="2 3" key="1">
    <citation type="submission" date="2018-04" db="EMBL/GenBank/DDBJ databases">
        <title>The genome of golden apple snail Pomacea canaliculata provides insight into stress tolerance and invasive adaptation.</title>
        <authorList>
            <person name="Liu C."/>
            <person name="Liu B."/>
            <person name="Ren Y."/>
            <person name="Zhang Y."/>
            <person name="Wang H."/>
            <person name="Li S."/>
            <person name="Jiang F."/>
            <person name="Yin L."/>
            <person name="Zhang G."/>
            <person name="Qian W."/>
            <person name="Fan W."/>
        </authorList>
    </citation>
    <scope>NUCLEOTIDE SEQUENCE [LARGE SCALE GENOMIC DNA]</scope>
    <source>
        <strain evidence="2">SZHN2017</strain>
        <tissue evidence="2">Muscle</tissue>
    </source>
</reference>
<keyword evidence="1" id="KW-0472">Membrane</keyword>